<evidence type="ECO:0000259" key="2">
    <source>
        <dbReference type="Pfam" id="PF26002"/>
    </source>
</evidence>
<keyword evidence="1" id="KW-0472">Membrane</keyword>
<name>A0A4V1LSL0_9GAMM</name>
<dbReference type="InterPro" id="IPR050739">
    <property type="entry name" value="MFP"/>
</dbReference>
<evidence type="ECO:0000256" key="1">
    <source>
        <dbReference type="SAM" id="Phobius"/>
    </source>
</evidence>
<dbReference type="PANTHER" id="PTHR30386">
    <property type="entry name" value="MEMBRANE FUSION SUBUNIT OF EMRAB-TOLC MULTIDRUG EFFLUX PUMP"/>
    <property type="match status" value="1"/>
</dbReference>
<dbReference type="AlphaFoldDB" id="A0A4V1LSL0"/>
<evidence type="ECO:0000313" key="4">
    <source>
        <dbReference type="EMBL" id="RXJ72068.1"/>
    </source>
</evidence>
<dbReference type="Gene3D" id="2.40.30.170">
    <property type="match status" value="1"/>
</dbReference>
<accession>A0A4V1LSL0</accession>
<feature type="transmembrane region" description="Helical" evidence="1">
    <location>
        <begin position="26"/>
        <end position="48"/>
    </location>
</feature>
<dbReference type="OrthoDB" id="9775513at2"/>
<dbReference type="PANTHER" id="PTHR30386:SF28">
    <property type="entry name" value="EXPORTED PROTEIN"/>
    <property type="match status" value="1"/>
</dbReference>
<evidence type="ECO:0000313" key="3">
    <source>
        <dbReference type="EMBL" id="RXJ72021.1"/>
    </source>
</evidence>
<comment type="caution">
    <text evidence="4">The sequence shown here is derived from an EMBL/GenBank/DDBJ whole genome shotgun (WGS) entry which is preliminary data.</text>
</comment>
<keyword evidence="5" id="KW-1185">Reference proteome</keyword>
<sequence length="414" mass="46772">MTLFRQQAVDEQYQRLYGSVTISPPISLHILSAVILSVVSVIFIYISLADYSRKEKVRGYLLPESGVLKVYANQLGTVDQILVNEGDHVEQGQILARVTLARTTVTGSELNESLLAELEQQLLLLNTDKSRYQKLANINQQKLKLKLSGLTESLLLIKRQKDLLDKTVATREAQYRKLKVLVDNGHATETQLQDRYQALLSARRDMEANASNRVTVEIQFNDLKSELEMIPHQLGMELTENARRRSLLTQQIEETRNNHKFAVVAVESGVVTSISVKEGEFLSNNRSLMSILPSGSELIAELLIPTRSAGFIKRGSATRLRFDAFPYQRFGLMESEIFQVDKALTLSNSHNIPLSLNEPVYRVRTRLPYQAITAYNQSFPLKSGMLLEADIVIDQRSLLEWLLDPIFSLKGRIG</sequence>
<gene>
    <name evidence="3" type="ORF">CS022_17970</name>
    <name evidence="4" type="ORF">CS022_18250</name>
</gene>
<reference evidence="4 5" key="1">
    <citation type="submission" date="2017-10" db="EMBL/GenBank/DDBJ databases">
        <title>Nyctiphanis sp. nov., isolated from the stomach of the euphausiid Nyctiphanes simplex (Hansen, 1911) in the Gulf of California.</title>
        <authorList>
            <person name="Gomez-Gil B."/>
            <person name="Aguilar-Mendez M."/>
            <person name="Lopez-Cortes A."/>
            <person name="Gomez-Gutierrez J."/>
            <person name="Roque A."/>
            <person name="Lang E."/>
            <person name="Gonzalez-Castillo A."/>
        </authorList>
    </citation>
    <scope>NUCLEOTIDE SEQUENCE [LARGE SCALE GENOMIC DNA]</scope>
    <source>
        <strain evidence="4 5">CAIM 600</strain>
    </source>
</reference>
<protein>
    <submittedName>
        <fullName evidence="4">Toxin secretion, membrane fusion protein</fullName>
    </submittedName>
</protein>
<keyword evidence="1" id="KW-0812">Transmembrane</keyword>
<dbReference type="SUPFAM" id="SSF51230">
    <property type="entry name" value="Single hybrid motif"/>
    <property type="match status" value="1"/>
</dbReference>
<dbReference type="Pfam" id="PF26002">
    <property type="entry name" value="Beta-barrel_AprE"/>
    <property type="match status" value="1"/>
</dbReference>
<dbReference type="RefSeq" id="WP_129123425.1">
    <property type="nucleotide sequence ID" value="NZ_PEIB01000027.1"/>
</dbReference>
<dbReference type="Gene3D" id="2.40.50.100">
    <property type="match status" value="1"/>
</dbReference>
<dbReference type="Proteomes" id="UP000290287">
    <property type="component" value="Unassembled WGS sequence"/>
</dbReference>
<evidence type="ECO:0000313" key="5">
    <source>
        <dbReference type="Proteomes" id="UP000290287"/>
    </source>
</evidence>
<dbReference type="InterPro" id="IPR011053">
    <property type="entry name" value="Single_hybrid_motif"/>
</dbReference>
<dbReference type="InterPro" id="IPR058982">
    <property type="entry name" value="Beta-barrel_AprE"/>
</dbReference>
<feature type="domain" description="AprE-like beta-barrel" evidence="2">
    <location>
        <begin position="298"/>
        <end position="393"/>
    </location>
</feature>
<dbReference type="EMBL" id="PEIB01000027">
    <property type="protein sequence ID" value="RXJ72021.1"/>
    <property type="molecule type" value="Genomic_DNA"/>
</dbReference>
<organism evidence="4 5">
    <name type="scientific">Veronia nyctiphanis</name>
    <dbReference type="NCBI Taxonomy" id="1278244"/>
    <lineage>
        <taxon>Bacteria</taxon>
        <taxon>Pseudomonadati</taxon>
        <taxon>Pseudomonadota</taxon>
        <taxon>Gammaproteobacteria</taxon>
        <taxon>Vibrionales</taxon>
        <taxon>Vibrionaceae</taxon>
        <taxon>Veronia</taxon>
    </lineage>
</organism>
<dbReference type="EMBL" id="PEIB01000027">
    <property type="protein sequence ID" value="RXJ72068.1"/>
    <property type="molecule type" value="Genomic_DNA"/>
</dbReference>
<dbReference type="PRINTS" id="PR01490">
    <property type="entry name" value="RTXTOXIND"/>
</dbReference>
<proteinExistence type="predicted"/>
<keyword evidence="1" id="KW-1133">Transmembrane helix</keyword>